<protein>
    <submittedName>
        <fullName evidence="1">Uncharacterized protein</fullName>
    </submittedName>
</protein>
<reference evidence="1" key="1">
    <citation type="submission" date="2016-01" db="EMBL/GenBank/DDBJ databases">
        <title>Reference transcriptome for the parasite Schistocephalus solidus: insights into the molecular evolution of parasitism.</title>
        <authorList>
            <person name="Hebert F.O."/>
            <person name="Grambauer S."/>
            <person name="Barber I."/>
            <person name="Landry C.R."/>
            <person name="Aubin-Horth N."/>
        </authorList>
    </citation>
    <scope>NUCLEOTIDE SEQUENCE</scope>
</reference>
<dbReference type="EMBL" id="GEEE01011463">
    <property type="protein sequence ID" value="JAP51762.1"/>
    <property type="molecule type" value="Transcribed_RNA"/>
</dbReference>
<organism evidence="1">
    <name type="scientific">Schistocephalus solidus</name>
    <name type="common">Tapeworm</name>
    <dbReference type="NCBI Taxonomy" id="70667"/>
    <lineage>
        <taxon>Eukaryota</taxon>
        <taxon>Metazoa</taxon>
        <taxon>Spiralia</taxon>
        <taxon>Lophotrochozoa</taxon>
        <taxon>Platyhelminthes</taxon>
        <taxon>Cestoda</taxon>
        <taxon>Eucestoda</taxon>
        <taxon>Diphyllobothriidea</taxon>
        <taxon>Diphyllobothriidae</taxon>
        <taxon>Schistocephalus</taxon>
    </lineage>
</organism>
<evidence type="ECO:0000313" key="1">
    <source>
        <dbReference type="EMBL" id="JAP51762.1"/>
    </source>
</evidence>
<proteinExistence type="predicted"/>
<dbReference type="AlphaFoldDB" id="A0A0X3PTI0"/>
<name>A0A0X3PTI0_SCHSO</name>
<gene>
    <name evidence="1" type="ORF">TR143591</name>
</gene>
<sequence length="152" mass="17410">MHTFEGRRCPCCVCFQKPANRLPCSSHKSRSPGRSIRGREDEHLSYISTGDVFANRAFLKMIKKKYNNMPVRASSQDSNVHSFPRKTIYRVCPIKSKADLEEGDLIIETRDHKYLKVLGPAHASENEEFFIHLQGKVRKMHPALDFSSSSSR</sequence>
<accession>A0A0X3PTI0</accession>